<feature type="compositionally biased region" description="Polar residues" evidence="6">
    <location>
        <begin position="64"/>
        <end position="76"/>
    </location>
</feature>
<evidence type="ECO:0000256" key="5">
    <source>
        <dbReference type="ARBA" id="ARBA00037982"/>
    </source>
</evidence>
<dbReference type="InterPro" id="IPR011009">
    <property type="entry name" value="Kinase-like_dom_sf"/>
</dbReference>
<protein>
    <recommendedName>
        <fullName evidence="7">Protein kinase domain-containing protein</fullName>
    </recommendedName>
</protein>
<dbReference type="AlphaFoldDB" id="A0AAX6MFJ3"/>
<keyword evidence="4" id="KW-0067">ATP-binding</keyword>
<evidence type="ECO:0000259" key="7">
    <source>
        <dbReference type="PROSITE" id="PS50011"/>
    </source>
</evidence>
<dbReference type="PANTHER" id="PTHR11042">
    <property type="entry name" value="EUKARYOTIC TRANSLATION INITIATION FACTOR 2-ALPHA KINASE EIF2-ALPHA KINASE -RELATED"/>
    <property type="match status" value="1"/>
</dbReference>
<evidence type="ECO:0000256" key="1">
    <source>
        <dbReference type="ARBA" id="ARBA00022679"/>
    </source>
</evidence>
<dbReference type="Gene3D" id="3.30.200.20">
    <property type="entry name" value="Phosphorylase Kinase, domain 1"/>
    <property type="match status" value="1"/>
</dbReference>
<feature type="compositionally biased region" description="Low complexity" evidence="6">
    <location>
        <begin position="47"/>
        <end position="58"/>
    </location>
</feature>
<feature type="region of interest" description="Disordered" evidence="6">
    <location>
        <begin position="536"/>
        <end position="642"/>
    </location>
</feature>
<comment type="similarity">
    <text evidence="5">Belongs to the protein kinase superfamily. Ser/Thr protein kinase family. GCN2 subfamily.</text>
</comment>
<feature type="compositionally biased region" description="Polar residues" evidence="6">
    <location>
        <begin position="133"/>
        <end position="145"/>
    </location>
</feature>
<dbReference type="GO" id="GO:0110031">
    <property type="term" value="P:negative regulation of G2/MI transition of meiotic cell cycle"/>
    <property type="evidence" value="ECO:0007669"/>
    <property type="project" value="TreeGrafter"/>
</dbReference>
<keyword evidence="3" id="KW-0418">Kinase</keyword>
<dbReference type="PROSITE" id="PS00108">
    <property type="entry name" value="PROTEIN_KINASE_ST"/>
    <property type="match status" value="1"/>
</dbReference>
<feature type="compositionally biased region" description="Low complexity" evidence="6">
    <location>
        <begin position="406"/>
        <end position="424"/>
    </location>
</feature>
<evidence type="ECO:0000256" key="6">
    <source>
        <dbReference type="SAM" id="MobiDB-lite"/>
    </source>
</evidence>
<feature type="compositionally biased region" description="Polar residues" evidence="6">
    <location>
        <begin position="389"/>
        <end position="403"/>
    </location>
</feature>
<keyword evidence="2" id="KW-0547">Nucleotide-binding</keyword>
<feature type="compositionally biased region" description="Low complexity" evidence="6">
    <location>
        <begin position="205"/>
        <end position="215"/>
    </location>
</feature>
<evidence type="ECO:0000256" key="4">
    <source>
        <dbReference type="ARBA" id="ARBA00022840"/>
    </source>
</evidence>
<proteinExistence type="inferred from homology"/>
<feature type="region of interest" description="Disordered" evidence="6">
    <location>
        <begin position="299"/>
        <end position="425"/>
    </location>
</feature>
<keyword evidence="1" id="KW-0808">Transferase</keyword>
<dbReference type="SMART" id="SM00220">
    <property type="entry name" value="S_TKc"/>
    <property type="match status" value="1"/>
</dbReference>
<feature type="compositionally biased region" description="Low complexity" evidence="6">
    <location>
        <begin position="609"/>
        <end position="622"/>
    </location>
</feature>
<feature type="region of interest" description="Disordered" evidence="6">
    <location>
        <begin position="197"/>
        <end position="267"/>
    </location>
</feature>
<feature type="region of interest" description="Disordered" evidence="6">
    <location>
        <begin position="31"/>
        <end position="156"/>
    </location>
</feature>
<sequence>MSNSGGTLTLPSPTHPHHHVDVQAGLRSLRRSLSRSPSKFALVRTTSQSSSDASSPSSPCIRRVQSQYFGQNNSIHSPPGNQPHTQSPLATPFRPSVKLSLRSAKSTKSPTSASSNKTISRHRTSPRSPTRRALTQASASGNSYPPLTPIPSLAPVPSGQENINIFCTRSPGPRKAAERTANRHSVHLDMTGSSQFGASRFGDASNSTTTTSVTSPLKRNDATMNIDQTFTGSPRPKRRSYGPTSLSADFNVYDHGPGSPNADAQDDATREYDWTGSISPNVSEPLASLASHAALRRAGSLRKSTLQQRERTSWGKRHAAQQLSQNSSEVTTPQRERTSWGRRGASQSAQSPNETTTPNGKGRPRLSLDHFMPPPPPESPFNTPSPLPNSSLHMVSQQAQQPHPLSRAMTTSSSNSSLSTDSPTQFQIPVAEKSRAPMNFSKSLPIGTNHKPSHGIASLSTPDYKHEKPYEGAFASTGLVSKMDLHKKQFSISAYGAVPDTPCKKPPSGFATYPPPPMTGNIKARGRHIKYAFERPPSPFESITPNRPENPFTDQPRPVLFGGFGHSRRVSQLSMCSDDGRSPLGKLGGSESSNDGDLPPTPTKQQTASRSTSGLSRLSTESPTSNRRLPASMSPFGTGAALQQDPAASCKYHLPKRSCNDRQGRENATPVEGAVNLPTPAVQETCSNTCLSLPSFSRSRAQRGSFSSPARLETRSMKTPLVKPPAKVQFAKSSPVITASPLERLEFAEKTTSPRTPQGNCAPLDASRLSISNANDGFLFPGTGDRHTPFPPATPTTRHENVPAFFERRAITPINGMPSHDLDEGLISRFGKVEFIGKGEFSYVYKVTEAAQPARMVQSSFFSTPTHRATSPPASKVYAVKKLTLPIQGNKDRALRFREVSVLENLKGCDHILQLVNSWEDEGCLYIQTEYCEEGSLNAFLSFVGLKGRLDDFRIWKIMLEIGKGLKHIHDAGYIHLDLKPANIFINFEGTLKIGDFGLTTALPIEKGPDLEGDREYLAPEALRGEIGKPTDMFSFGLIMLEIAANVKLPENGTTWAGLREGDFSEVPVLTQDAGAIMRDANGMPLDESDRSVGLFGDDRATPASRRNYNFRSTTRQSADIFGLGRKSELQHPPDFMKDPDHPSSLDIIVKSMLAPDPMMRPTISQLLDLEAANWVASRQRAAATVFEGNWGPADEVSAPISLDTEMTDV</sequence>
<dbReference type="GO" id="GO:0005634">
    <property type="term" value="C:nucleus"/>
    <property type="evidence" value="ECO:0007669"/>
    <property type="project" value="TreeGrafter"/>
</dbReference>
<dbReference type="GO" id="GO:0004713">
    <property type="term" value="F:protein tyrosine kinase activity"/>
    <property type="evidence" value="ECO:0007669"/>
    <property type="project" value="TreeGrafter"/>
</dbReference>
<dbReference type="Proteomes" id="UP001369815">
    <property type="component" value="Unassembled WGS sequence"/>
</dbReference>
<dbReference type="PANTHER" id="PTHR11042:SF196">
    <property type="entry name" value="MITOSIS INHIBITOR PROTEIN KINASE SWE1"/>
    <property type="match status" value="1"/>
</dbReference>
<comment type="caution">
    <text evidence="8">The sequence shown here is derived from an EMBL/GenBank/DDBJ whole genome shotgun (WGS) entry which is preliminary data.</text>
</comment>
<keyword evidence="9" id="KW-1185">Reference proteome</keyword>
<name>A0AAX6MFJ3_9PEZI</name>
<dbReference type="Pfam" id="PF00069">
    <property type="entry name" value="Pkinase"/>
    <property type="match status" value="1"/>
</dbReference>
<feature type="compositionally biased region" description="Low complexity" evidence="6">
    <location>
        <begin position="103"/>
        <end position="115"/>
    </location>
</feature>
<evidence type="ECO:0000256" key="3">
    <source>
        <dbReference type="ARBA" id="ARBA00022777"/>
    </source>
</evidence>
<dbReference type="GO" id="GO:0005737">
    <property type="term" value="C:cytoplasm"/>
    <property type="evidence" value="ECO:0007669"/>
    <property type="project" value="TreeGrafter"/>
</dbReference>
<organism evidence="8 9">
    <name type="scientific">Daldinia eschscholtzii</name>
    <dbReference type="NCBI Taxonomy" id="292717"/>
    <lineage>
        <taxon>Eukaryota</taxon>
        <taxon>Fungi</taxon>
        <taxon>Dikarya</taxon>
        <taxon>Ascomycota</taxon>
        <taxon>Pezizomycotina</taxon>
        <taxon>Sordariomycetes</taxon>
        <taxon>Xylariomycetidae</taxon>
        <taxon>Xylariales</taxon>
        <taxon>Hypoxylaceae</taxon>
        <taxon>Daldinia</taxon>
    </lineage>
</organism>
<dbReference type="GO" id="GO:0005524">
    <property type="term" value="F:ATP binding"/>
    <property type="evidence" value="ECO:0007669"/>
    <property type="project" value="UniProtKB-KW"/>
</dbReference>
<dbReference type="PROSITE" id="PS50011">
    <property type="entry name" value="PROTEIN_KINASE_DOM"/>
    <property type="match status" value="1"/>
</dbReference>
<gene>
    <name evidence="8" type="ORF">Daesc_007718</name>
</gene>
<dbReference type="EMBL" id="JBANMG010000007">
    <property type="protein sequence ID" value="KAK6951187.1"/>
    <property type="molecule type" value="Genomic_DNA"/>
</dbReference>
<reference evidence="8 9" key="1">
    <citation type="journal article" date="2024" name="Front Chem Biol">
        <title>Unveiling the potential of Daldinia eschscholtzii MFLUCC 19-0629 through bioactivity and bioinformatics studies for enhanced sustainable agriculture production.</title>
        <authorList>
            <person name="Brooks S."/>
            <person name="Weaver J.A."/>
            <person name="Klomchit A."/>
            <person name="Alharthi S.A."/>
            <person name="Onlamun T."/>
            <person name="Nurani R."/>
            <person name="Vong T.K."/>
            <person name="Alberti F."/>
            <person name="Greco C."/>
        </authorList>
    </citation>
    <scope>NUCLEOTIDE SEQUENCE [LARGE SCALE GENOMIC DNA]</scope>
    <source>
        <strain evidence="8">MFLUCC 19-0629</strain>
    </source>
</reference>
<dbReference type="SUPFAM" id="SSF56112">
    <property type="entry name" value="Protein kinase-like (PK-like)"/>
    <property type="match status" value="1"/>
</dbReference>
<evidence type="ECO:0000313" key="9">
    <source>
        <dbReference type="Proteomes" id="UP001369815"/>
    </source>
</evidence>
<feature type="compositionally biased region" description="Polar residues" evidence="6">
    <location>
        <begin position="222"/>
        <end position="232"/>
    </location>
</feature>
<feature type="compositionally biased region" description="Polar residues" evidence="6">
    <location>
        <begin position="321"/>
        <end position="333"/>
    </location>
</feature>
<feature type="compositionally biased region" description="Polar residues" evidence="6">
    <location>
        <begin position="345"/>
        <end position="359"/>
    </location>
</feature>
<evidence type="ECO:0000313" key="8">
    <source>
        <dbReference type="EMBL" id="KAK6951187.1"/>
    </source>
</evidence>
<dbReference type="Gene3D" id="1.10.510.10">
    <property type="entry name" value="Transferase(Phosphotransferase) domain 1"/>
    <property type="match status" value="1"/>
</dbReference>
<accession>A0AAX6MFJ3</accession>
<feature type="domain" description="Protein kinase" evidence="7">
    <location>
        <begin position="830"/>
        <end position="1176"/>
    </location>
</feature>
<dbReference type="InterPro" id="IPR000719">
    <property type="entry name" value="Prot_kinase_dom"/>
</dbReference>
<dbReference type="InterPro" id="IPR050339">
    <property type="entry name" value="CC_SR_Kinase"/>
</dbReference>
<feature type="compositionally biased region" description="Pro residues" evidence="6">
    <location>
        <begin position="372"/>
        <end position="387"/>
    </location>
</feature>
<evidence type="ECO:0000256" key="2">
    <source>
        <dbReference type="ARBA" id="ARBA00022741"/>
    </source>
</evidence>
<dbReference type="InterPro" id="IPR008271">
    <property type="entry name" value="Ser/Thr_kinase_AS"/>
</dbReference>